<evidence type="ECO:0000313" key="3">
    <source>
        <dbReference type="Proteomes" id="UP000251942"/>
    </source>
</evidence>
<dbReference type="Proteomes" id="UP000254033">
    <property type="component" value="Unassembled WGS sequence"/>
</dbReference>
<evidence type="ECO:0000313" key="1">
    <source>
        <dbReference type="EMBL" id="SPX59909.1"/>
    </source>
</evidence>
<accession>A0A2X1RNE6</accession>
<dbReference type="Proteomes" id="UP000251942">
    <property type="component" value="Unassembled WGS sequence"/>
</dbReference>
<organism evidence="1 3">
    <name type="scientific">Legionella feeleii</name>
    <dbReference type="NCBI Taxonomy" id="453"/>
    <lineage>
        <taxon>Bacteria</taxon>
        <taxon>Pseudomonadati</taxon>
        <taxon>Pseudomonadota</taxon>
        <taxon>Gammaproteobacteria</taxon>
        <taxon>Legionellales</taxon>
        <taxon>Legionellaceae</taxon>
        <taxon>Legionella</taxon>
    </lineage>
</organism>
<dbReference type="EMBL" id="UGNY01000001">
    <property type="protein sequence ID" value="STX37351.1"/>
    <property type="molecule type" value="Genomic_DNA"/>
</dbReference>
<proteinExistence type="predicted"/>
<sequence>MLTLLKKILNAPDPKRELKNRTKRVVNLDRIRTIDE</sequence>
<evidence type="ECO:0000313" key="2">
    <source>
        <dbReference type="EMBL" id="STX37351.1"/>
    </source>
</evidence>
<reference evidence="3 4" key="1">
    <citation type="submission" date="2018-06" db="EMBL/GenBank/DDBJ databases">
        <authorList>
            <consortium name="Pathogen Informatics"/>
            <person name="Doyle S."/>
        </authorList>
    </citation>
    <scope>NUCLEOTIDE SEQUENCE [LARGE SCALE GENOMIC DNA]</scope>
    <source>
        <strain evidence="2 4">NCTC11978</strain>
        <strain evidence="1 3">NCTC12022</strain>
    </source>
</reference>
<dbReference type="EMBL" id="UASS01000004">
    <property type="protein sequence ID" value="SPX59909.1"/>
    <property type="molecule type" value="Genomic_DNA"/>
</dbReference>
<dbReference type="AlphaFoldDB" id="A0A2X1RNE6"/>
<evidence type="ECO:0000313" key="4">
    <source>
        <dbReference type="Proteomes" id="UP000254033"/>
    </source>
</evidence>
<gene>
    <name evidence="2" type="ORF">NCTC11978_00513</name>
    <name evidence="1" type="ORF">NCTC12022_00620</name>
</gene>
<name>A0A2X1RNE6_9GAMM</name>
<protein>
    <submittedName>
        <fullName evidence="1">Uncharacterized protein</fullName>
    </submittedName>
</protein>